<feature type="domain" description="MgtC/SapB/SrpB/YhiD N-terminal" evidence="8">
    <location>
        <begin position="23"/>
        <end position="135"/>
    </location>
</feature>
<dbReference type="InterPro" id="IPR025105">
    <property type="entry name" value="DUF4010"/>
</dbReference>
<keyword evidence="3" id="KW-1003">Cell membrane</keyword>
<feature type="transmembrane region" description="Helical" evidence="7">
    <location>
        <begin position="403"/>
        <end position="424"/>
    </location>
</feature>
<comment type="subcellular location">
    <subcellularLocation>
        <location evidence="1">Cell membrane</location>
        <topology evidence="1">Multi-pass membrane protein</topology>
    </subcellularLocation>
</comment>
<evidence type="ECO:0000256" key="1">
    <source>
        <dbReference type="ARBA" id="ARBA00004651"/>
    </source>
</evidence>
<comment type="caution">
    <text evidence="10">The sequence shown here is derived from an EMBL/GenBank/DDBJ whole genome shotgun (WGS) entry which is preliminary data.</text>
</comment>
<evidence type="ECO:0000259" key="9">
    <source>
        <dbReference type="Pfam" id="PF13194"/>
    </source>
</evidence>
<feature type="transmembrane region" description="Helical" evidence="7">
    <location>
        <begin position="97"/>
        <end position="130"/>
    </location>
</feature>
<dbReference type="PANTHER" id="PTHR39084:SF1">
    <property type="entry name" value="DUF4010 DOMAIN-CONTAINING PROTEIN"/>
    <property type="match status" value="1"/>
</dbReference>
<reference evidence="11" key="1">
    <citation type="journal article" date="2019" name="Int. J. Syst. Evol. Microbiol.">
        <title>The Global Catalogue of Microorganisms (GCM) 10K type strain sequencing project: providing services to taxonomists for standard genome sequencing and annotation.</title>
        <authorList>
            <consortium name="The Broad Institute Genomics Platform"/>
            <consortium name="The Broad Institute Genome Sequencing Center for Infectious Disease"/>
            <person name="Wu L."/>
            <person name="Ma J."/>
        </authorList>
    </citation>
    <scope>NUCLEOTIDE SEQUENCE [LARGE SCALE GENOMIC DNA]</scope>
    <source>
        <strain evidence="11">LMG 29247</strain>
    </source>
</reference>
<evidence type="ECO:0000256" key="7">
    <source>
        <dbReference type="SAM" id="Phobius"/>
    </source>
</evidence>
<evidence type="ECO:0000313" key="11">
    <source>
        <dbReference type="Proteomes" id="UP001597304"/>
    </source>
</evidence>
<comment type="similarity">
    <text evidence="2">Belongs to the MgtC/SapB family.</text>
</comment>
<feature type="transmembrane region" description="Helical" evidence="7">
    <location>
        <begin position="15"/>
        <end position="34"/>
    </location>
</feature>
<feature type="transmembrane region" description="Helical" evidence="7">
    <location>
        <begin position="264"/>
        <end position="288"/>
    </location>
</feature>
<dbReference type="InterPro" id="IPR049177">
    <property type="entry name" value="MgtC_SapB_SrpB_YhiD_N"/>
</dbReference>
<feature type="transmembrane region" description="Helical" evidence="7">
    <location>
        <begin position="178"/>
        <end position="197"/>
    </location>
</feature>
<dbReference type="Proteomes" id="UP001597304">
    <property type="component" value="Unassembled WGS sequence"/>
</dbReference>
<protein>
    <submittedName>
        <fullName evidence="10">MgtC/SapB family protein</fullName>
    </submittedName>
</protein>
<name>A0ABW4KRE1_9BURK</name>
<feature type="transmembrane region" description="Helical" evidence="7">
    <location>
        <begin position="371"/>
        <end position="391"/>
    </location>
</feature>
<feature type="transmembrane region" description="Helical" evidence="7">
    <location>
        <begin position="150"/>
        <end position="171"/>
    </location>
</feature>
<evidence type="ECO:0000256" key="5">
    <source>
        <dbReference type="ARBA" id="ARBA00022989"/>
    </source>
</evidence>
<dbReference type="EMBL" id="JBHUEJ010000004">
    <property type="protein sequence ID" value="MFD1709391.1"/>
    <property type="molecule type" value="Genomic_DNA"/>
</dbReference>
<evidence type="ECO:0000256" key="3">
    <source>
        <dbReference type="ARBA" id="ARBA00022475"/>
    </source>
</evidence>
<dbReference type="RefSeq" id="WP_147912783.1">
    <property type="nucleotide sequence ID" value="NZ_JBHUEJ010000004.1"/>
</dbReference>
<gene>
    <name evidence="10" type="ORF">ACFSF0_02115</name>
</gene>
<feature type="transmembrane region" description="Helical" evidence="7">
    <location>
        <begin position="308"/>
        <end position="330"/>
    </location>
</feature>
<dbReference type="PANTHER" id="PTHR39084">
    <property type="entry name" value="MEMBRANE PROTEIN-RELATED"/>
    <property type="match status" value="1"/>
</dbReference>
<feature type="transmembrane region" description="Helical" evidence="7">
    <location>
        <begin position="43"/>
        <end position="61"/>
    </location>
</feature>
<feature type="domain" description="DUF4010" evidence="9">
    <location>
        <begin position="184"/>
        <end position="391"/>
    </location>
</feature>
<dbReference type="InterPro" id="IPR003416">
    <property type="entry name" value="MgtC/SapB/SrpB/YhiD_fam"/>
</dbReference>
<accession>A0ABW4KRE1</accession>
<feature type="transmembrane region" description="Helical" evidence="7">
    <location>
        <begin position="337"/>
        <end position="359"/>
    </location>
</feature>
<keyword evidence="6 7" id="KW-0472">Membrane</keyword>
<evidence type="ECO:0000256" key="4">
    <source>
        <dbReference type="ARBA" id="ARBA00022692"/>
    </source>
</evidence>
<evidence type="ECO:0000313" key="10">
    <source>
        <dbReference type="EMBL" id="MFD1709391.1"/>
    </source>
</evidence>
<sequence length="439" mass="45865">MPDFGLALPQAEWPYAQILMRMALGLSLGLLIGLERERRRKEAGLRTFGFIGLLGTMGGALGGGYGLMALALTGLLTLILNLSSLRAGQGTELTTSAAMLVTAMAGVLCGQGHTLTPAAVMVMATALLAWKERLADFSMGVSESEVRSALLLAILAIVIYPALPEGAVGPWKLIEPRAAWVTVILIAGIGFFNYVLWKLYGTRGTELSGFFGGLVNSNFTVIELSNRVREMGAVFAGTAYRGVLLATAAMIARNGTLLALLAPAALLGAAMPLALMLAASALLVTWSLHLRRRQGAEAAPDLHMAMPFSLPQALKYGAIFLALHILGALTQRQFGDAGFYVVSVVGGLLSSASAVAAAATLAEQGGITPTTAGVGAILASFTSMAFSLSFVLRMRDTALIRRLFLSIGAIAACGVLGLLIGHLAQPWVQTLISGLERAR</sequence>
<keyword evidence="5 7" id="KW-1133">Transmembrane helix</keyword>
<evidence type="ECO:0000256" key="2">
    <source>
        <dbReference type="ARBA" id="ARBA00009298"/>
    </source>
</evidence>
<keyword evidence="11" id="KW-1185">Reference proteome</keyword>
<evidence type="ECO:0000259" key="8">
    <source>
        <dbReference type="Pfam" id="PF02308"/>
    </source>
</evidence>
<dbReference type="Pfam" id="PF02308">
    <property type="entry name" value="MgtC"/>
    <property type="match status" value="1"/>
</dbReference>
<evidence type="ECO:0000256" key="6">
    <source>
        <dbReference type="ARBA" id="ARBA00023136"/>
    </source>
</evidence>
<keyword evidence="4 7" id="KW-0812">Transmembrane</keyword>
<proteinExistence type="inferred from homology"/>
<dbReference type="Pfam" id="PF13194">
    <property type="entry name" value="DUF4010"/>
    <property type="match status" value="1"/>
</dbReference>
<organism evidence="10 11">
    <name type="scientific">Ottowia flava</name>
    <dbReference type="NCBI Taxonomy" id="2675430"/>
    <lineage>
        <taxon>Bacteria</taxon>
        <taxon>Pseudomonadati</taxon>
        <taxon>Pseudomonadota</taxon>
        <taxon>Betaproteobacteria</taxon>
        <taxon>Burkholderiales</taxon>
        <taxon>Comamonadaceae</taxon>
        <taxon>Ottowia</taxon>
    </lineage>
</organism>
<dbReference type="PRINTS" id="PR01837">
    <property type="entry name" value="MGTCSAPBPROT"/>
</dbReference>